<accession>A0A224XU39</accession>
<organism evidence="1">
    <name type="scientific">Panstrongylus lignarius</name>
    <dbReference type="NCBI Taxonomy" id="156445"/>
    <lineage>
        <taxon>Eukaryota</taxon>
        <taxon>Metazoa</taxon>
        <taxon>Ecdysozoa</taxon>
        <taxon>Arthropoda</taxon>
        <taxon>Hexapoda</taxon>
        <taxon>Insecta</taxon>
        <taxon>Pterygota</taxon>
        <taxon>Neoptera</taxon>
        <taxon>Paraneoptera</taxon>
        <taxon>Hemiptera</taxon>
        <taxon>Heteroptera</taxon>
        <taxon>Panheteroptera</taxon>
        <taxon>Cimicomorpha</taxon>
        <taxon>Reduviidae</taxon>
        <taxon>Triatominae</taxon>
        <taxon>Panstrongylus</taxon>
    </lineage>
</organism>
<reference evidence="1" key="1">
    <citation type="journal article" date="2018" name="PLoS Negl. Trop. Dis.">
        <title>An insight into the salivary gland and fat body transcriptome of Panstrongylus lignarius (Hemiptera: Heteroptera), the main vector of Chagas disease in Peru.</title>
        <authorList>
            <person name="Nevoa J.C."/>
            <person name="Mendes M.T."/>
            <person name="da Silva M.V."/>
            <person name="Soares S.C."/>
            <person name="Oliveira C.J.F."/>
            <person name="Ribeiro J.M.C."/>
        </authorList>
    </citation>
    <scope>NUCLEOTIDE SEQUENCE</scope>
</reference>
<dbReference type="EMBL" id="GFTR01000359">
    <property type="protein sequence ID" value="JAW16067.1"/>
    <property type="molecule type" value="Transcribed_RNA"/>
</dbReference>
<name>A0A224XU39_9HEMI</name>
<protein>
    <submittedName>
        <fullName evidence="1">Uncharacterized protein</fullName>
    </submittedName>
</protein>
<dbReference type="AlphaFoldDB" id="A0A224XU39"/>
<sequence>MNCQSHQSYCFRRRMIRCYFLFGLFLLTALILSLVYATILRVNLNLIANWILNCSNVYDLWLVHHLGCIWP</sequence>
<evidence type="ECO:0000313" key="1">
    <source>
        <dbReference type="EMBL" id="JAW16067.1"/>
    </source>
</evidence>
<proteinExistence type="predicted"/>